<evidence type="ECO:0000313" key="3">
    <source>
        <dbReference type="EMBL" id="MST49581.1"/>
    </source>
</evidence>
<organism evidence="3 4">
    <name type="scientific">Mobiluncus porci</name>
    <dbReference type="NCBI Taxonomy" id="2652278"/>
    <lineage>
        <taxon>Bacteria</taxon>
        <taxon>Bacillati</taxon>
        <taxon>Actinomycetota</taxon>
        <taxon>Actinomycetes</taxon>
        <taxon>Actinomycetales</taxon>
        <taxon>Actinomycetaceae</taxon>
        <taxon>Mobiluncus</taxon>
    </lineage>
</organism>
<comment type="similarity">
    <text evidence="1 2">Belongs to the phD/YefM antitoxin family.</text>
</comment>
<dbReference type="InterPro" id="IPR036165">
    <property type="entry name" value="YefM-like_sf"/>
</dbReference>
<dbReference type="AlphaFoldDB" id="A0A7K0K275"/>
<dbReference type="Gene3D" id="3.40.1620.10">
    <property type="entry name" value="YefM-like domain"/>
    <property type="match status" value="1"/>
</dbReference>
<comment type="function">
    <text evidence="2">Antitoxin component of a type II toxin-antitoxin (TA) system.</text>
</comment>
<name>A0A7K0K275_9ACTO</name>
<keyword evidence="4" id="KW-1185">Reference proteome</keyword>
<evidence type="ECO:0000313" key="4">
    <source>
        <dbReference type="Proteomes" id="UP000442535"/>
    </source>
</evidence>
<gene>
    <name evidence="3" type="ORF">FYJ63_04940</name>
</gene>
<dbReference type="InterPro" id="IPR006442">
    <property type="entry name" value="Antitoxin_Phd/YefM"/>
</dbReference>
<dbReference type="Pfam" id="PF02604">
    <property type="entry name" value="PhdYeFM_antitox"/>
    <property type="match status" value="1"/>
</dbReference>
<dbReference type="SUPFAM" id="SSF143120">
    <property type="entry name" value="YefM-like"/>
    <property type="match status" value="1"/>
</dbReference>
<comment type="caution">
    <text evidence="3">The sequence shown here is derived from an EMBL/GenBank/DDBJ whole genome shotgun (WGS) entry which is preliminary data.</text>
</comment>
<protein>
    <recommendedName>
        <fullName evidence="2">Antitoxin</fullName>
    </recommendedName>
</protein>
<accession>A0A7K0K275</accession>
<proteinExistence type="inferred from homology"/>
<evidence type="ECO:0000256" key="1">
    <source>
        <dbReference type="ARBA" id="ARBA00009981"/>
    </source>
</evidence>
<dbReference type="EMBL" id="VUMY01000007">
    <property type="protein sequence ID" value="MST49581.1"/>
    <property type="molecule type" value="Genomic_DNA"/>
</dbReference>
<reference evidence="3 4" key="1">
    <citation type="submission" date="2019-08" db="EMBL/GenBank/DDBJ databases">
        <title>In-depth cultivation of the pig gut microbiome towards novel bacterial diversity and tailored functional studies.</title>
        <authorList>
            <person name="Wylensek D."/>
            <person name="Hitch T.C.A."/>
            <person name="Clavel T."/>
        </authorList>
    </citation>
    <scope>NUCLEOTIDE SEQUENCE [LARGE SCALE GENOMIC DNA]</scope>
    <source>
        <strain evidence="3 4">RF-GAM-744-WT-7</strain>
    </source>
</reference>
<evidence type="ECO:0000256" key="2">
    <source>
        <dbReference type="RuleBase" id="RU362080"/>
    </source>
</evidence>
<sequence>MINIYPVSDLRNSYPKVEAAVKESGSPAFLTKNGHGSMVLMSLEQYEVMVRAVATVNGNAILDGII</sequence>
<dbReference type="Proteomes" id="UP000442535">
    <property type="component" value="Unassembled WGS sequence"/>
</dbReference>